<comment type="cofactor">
    <cofactor evidence="1">
        <name>pyridoxal 5'-phosphate</name>
        <dbReference type="ChEBI" id="CHEBI:597326"/>
    </cofactor>
</comment>
<dbReference type="InterPro" id="IPR036052">
    <property type="entry name" value="TrpB-like_PALP_sf"/>
</dbReference>
<accession>A0A840LKS7</accession>
<dbReference type="EC" id="4.3.1.17" evidence="4"/>
<keyword evidence="10" id="KW-1185">Reference proteome</keyword>
<evidence type="ECO:0000313" key="9">
    <source>
        <dbReference type="EMBL" id="MBB4845897.1"/>
    </source>
</evidence>
<dbReference type="GO" id="GO:0004794">
    <property type="term" value="F:threonine deaminase activity"/>
    <property type="evidence" value="ECO:0007669"/>
    <property type="project" value="TreeGrafter"/>
</dbReference>
<sequence length="307" mass="31461">MTQQPAPLHLNTPLLRAAPGLFPQAEVWLKMDALQPSGSFKLRGVGRLVQQAAAEGAREIVCASGGNAGFAAAHAALALGLAVTIVLPESSSAAVAEKIAARGATVLRHGAMFDEANAFAQALAAERGARYVHPFDHPLLWAGHSTLIDEVQAEGLDFDAVITAVGGGGLFCGIVQGLQRHGLHHVPVIAVETLGADSLSQSLRAGQAITLPAITSVATSLGARRVADEALRLAQSHPTLSLTVTDAQATQACVRFADAMRVMVEPACGAALAALSVHAPALAGFKRPLVEVCGGIGVSLALLQAWA</sequence>
<gene>
    <name evidence="9" type="ORF">HNP55_004451</name>
</gene>
<keyword evidence="5" id="KW-0663">Pyridoxal phosphate</keyword>
<evidence type="ECO:0000256" key="5">
    <source>
        <dbReference type="ARBA" id="ARBA00022898"/>
    </source>
</evidence>
<dbReference type="GO" id="GO:0006567">
    <property type="term" value="P:L-threonine catabolic process"/>
    <property type="evidence" value="ECO:0007669"/>
    <property type="project" value="TreeGrafter"/>
</dbReference>
<dbReference type="InterPro" id="IPR027278">
    <property type="entry name" value="ACCD_DCysDesulf"/>
</dbReference>
<comment type="caution">
    <text evidence="9">The sequence shown here is derived from an EMBL/GenBank/DDBJ whole genome shotgun (WGS) entry which is preliminary data.</text>
</comment>
<evidence type="ECO:0000256" key="3">
    <source>
        <dbReference type="ARBA" id="ARBA00010869"/>
    </source>
</evidence>
<dbReference type="GO" id="GO:0030170">
    <property type="term" value="F:pyridoxal phosphate binding"/>
    <property type="evidence" value="ECO:0007669"/>
    <property type="project" value="InterPro"/>
</dbReference>
<reference evidence="9 10" key="1">
    <citation type="submission" date="2020-08" db="EMBL/GenBank/DDBJ databases">
        <title>Functional genomics of gut bacteria from endangered species of beetles.</title>
        <authorList>
            <person name="Carlos-Shanley C."/>
        </authorList>
    </citation>
    <scope>NUCLEOTIDE SEQUENCE [LARGE SCALE GENOMIC DNA]</scope>
    <source>
        <strain evidence="9 10">S00239</strain>
    </source>
</reference>
<evidence type="ECO:0000256" key="1">
    <source>
        <dbReference type="ARBA" id="ARBA00001933"/>
    </source>
</evidence>
<dbReference type="EMBL" id="JACHLP010000012">
    <property type="protein sequence ID" value="MBB4845897.1"/>
    <property type="molecule type" value="Genomic_DNA"/>
</dbReference>
<organism evidence="9 10">
    <name type="scientific">Roseateles oligotrophus</name>
    <dbReference type="NCBI Taxonomy" id="1769250"/>
    <lineage>
        <taxon>Bacteria</taxon>
        <taxon>Pseudomonadati</taxon>
        <taxon>Pseudomonadota</taxon>
        <taxon>Betaproteobacteria</taxon>
        <taxon>Burkholderiales</taxon>
        <taxon>Sphaerotilaceae</taxon>
        <taxon>Roseateles</taxon>
    </lineage>
</organism>
<dbReference type="GO" id="GO:0016846">
    <property type="term" value="F:carbon-sulfur lyase activity"/>
    <property type="evidence" value="ECO:0007669"/>
    <property type="project" value="UniProtKB-ARBA"/>
</dbReference>
<dbReference type="AlphaFoldDB" id="A0A840LKS7"/>
<dbReference type="GO" id="GO:0003941">
    <property type="term" value="F:L-serine ammonia-lyase activity"/>
    <property type="evidence" value="ECO:0007669"/>
    <property type="project" value="UniProtKB-EC"/>
</dbReference>
<dbReference type="Proteomes" id="UP000562027">
    <property type="component" value="Unassembled WGS sequence"/>
</dbReference>
<keyword evidence="6 9" id="KW-0456">Lyase</keyword>
<dbReference type="Gene3D" id="3.40.50.1100">
    <property type="match status" value="2"/>
</dbReference>
<dbReference type="PROSITE" id="PS00165">
    <property type="entry name" value="DEHYDRATASE_SER_THR"/>
    <property type="match status" value="1"/>
</dbReference>
<evidence type="ECO:0000256" key="7">
    <source>
        <dbReference type="ARBA" id="ARBA00049406"/>
    </source>
</evidence>
<dbReference type="InterPro" id="IPR000634">
    <property type="entry name" value="Ser/Thr_deHydtase_PyrdxlP-BS"/>
</dbReference>
<evidence type="ECO:0000256" key="6">
    <source>
        <dbReference type="ARBA" id="ARBA00023239"/>
    </source>
</evidence>
<evidence type="ECO:0000313" key="10">
    <source>
        <dbReference type="Proteomes" id="UP000562027"/>
    </source>
</evidence>
<dbReference type="PIRSF" id="PIRSF006278">
    <property type="entry name" value="ACCD_DCysDesulf"/>
    <property type="match status" value="1"/>
</dbReference>
<name>A0A840LKS7_9BURK</name>
<evidence type="ECO:0000256" key="2">
    <source>
        <dbReference type="ARBA" id="ARBA00008639"/>
    </source>
</evidence>
<dbReference type="GO" id="GO:0009097">
    <property type="term" value="P:isoleucine biosynthetic process"/>
    <property type="evidence" value="ECO:0007669"/>
    <property type="project" value="TreeGrafter"/>
</dbReference>
<dbReference type="Pfam" id="PF00291">
    <property type="entry name" value="PALP"/>
    <property type="match status" value="1"/>
</dbReference>
<comment type="catalytic activity">
    <reaction evidence="7">
        <text>L-serine = pyruvate + NH4(+)</text>
        <dbReference type="Rhea" id="RHEA:19169"/>
        <dbReference type="ChEBI" id="CHEBI:15361"/>
        <dbReference type="ChEBI" id="CHEBI:28938"/>
        <dbReference type="ChEBI" id="CHEBI:33384"/>
        <dbReference type="EC" id="4.3.1.17"/>
    </reaction>
</comment>
<dbReference type="InterPro" id="IPR050147">
    <property type="entry name" value="Ser/Thr_Dehydratase"/>
</dbReference>
<evidence type="ECO:0000259" key="8">
    <source>
        <dbReference type="Pfam" id="PF00291"/>
    </source>
</evidence>
<dbReference type="PANTHER" id="PTHR48078:SF2">
    <property type="entry name" value="CATABOLIC L-SERINE_THREONINE DEHYDRATASE"/>
    <property type="match status" value="1"/>
</dbReference>
<proteinExistence type="inferred from homology"/>
<dbReference type="GO" id="GO:0006565">
    <property type="term" value="P:L-serine catabolic process"/>
    <property type="evidence" value="ECO:0007669"/>
    <property type="project" value="TreeGrafter"/>
</dbReference>
<comment type="similarity">
    <text evidence="2">Belongs to the ACC deaminase/D-cysteine desulfhydrase family.</text>
</comment>
<dbReference type="PANTHER" id="PTHR48078">
    <property type="entry name" value="THREONINE DEHYDRATASE, MITOCHONDRIAL-RELATED"/>
    <property type="match status" value="1"/>
</dbReference>
<dbReference type="InterPro" id="IPR001926">
    <property type="entry name" value="TrpB-like_PALP"/>
</dbReference>
<protein>
    <recommendedName>
        <fullName evidence="4">L-serine ammonia-lyase</fullName>
        <ecNumber evidence="4">4.3.1.17</ecNumber>
    </recommendedName>
</protein>
<dbReference type="SUPFAM" id="SSF53686">
    <property type="entry name" value="Tryptophan synthase beta subunit-like PLP-dependent enzymes"/>
    <property type="match status" value="1"/>
</dbReference>
<evidence type="ECO:0000256" key="4">
    <source>
        <dbReference type="ARBA" id="ARBA00012093"/>
    </source>
</evidence>
<comment type="similarity">
    <text evidence="3">Belongs to the serine/threonine dehydratase family.</text>
</comment>
<feature type="domain" description="Tryptophan synthase beta chain-like PALP" evidence="8">
    <location>
        <begin position="9"/>
        <end position="294"/>
    </location>
</feature>
<dbReference type="RefSeq" id="WP_184304268.1">
    <property type="nucleotide sequence ID" value="NZ_JACHLP010000012.1"/>
</dbReference>